<dbReference type="SUPFAM" id="SSF56300">
    <property type="entry name" value="Metallo-dependent phosphatases"/>
    <property type="match status" value="1"/>
</dbReference>
<gene>
    <name evidence="3" type="ORF">E3N88_35860</name>
</gene>
<feature type="chain" id="PRO_5024285374" description="Calcineurin-like phosphoesterase domain-containing protein" evidence="2">
    <location>
        <begin position="28"/>
        <end position="370"/>
    </location>
</feature>
<dbReference type="Proteomes" id="UP000326396">
    <property type="component" value="Linkage Group LG7"/>
</dbReference>
<evidence type="ECO:0000256" key="1">
    <source>
        <dbReference type="SAM" id="MobiDB-lite"/>
    </source>
</evidence>
<accession>A0A5N6M231</accession>
<protein>
    <recommendedName>
        <fullName evidence="5">Calcineurin-like phosphoesterase domain-containing protein</fullName>
    </recommendedName>
</protein>
<organism evidence="3 4">
    <name type="scientific">Mikania micrantha</name>
    <name type="common">bitter vine</name>
    <dbReference type="NCBI Taxonomy" id="192012"/>
    <lineage>
        <taxon>Eukaryota</taxon>
        <taxon>Viridiplantae</taxon>
        <taxon>Streptophyta</taxon>
        <taxon>Embryophyta</taxon>
        <taxon>Tracheophyta</taxon>
        <taxon>Spermatophyta</taxon>
        <taxon>Magnoliopsida</taxon>
        <taxon>eudicotyledons</taxon>
        <taxon>Gunneridae</taxon>
        <taxon>Pentapetalae</taxon>
        <taxon>asterids</taxon>
        <taxon>campanulids</taxon>
        <taxon>Asterales</taxon>
        <taxon>Asteraceae</taxon>
        <taxon>Asteroideae</taxon>
        <taxon>Heliantheae alliance</taxon>
        <taxon>Eupatorieae</taxon>
        <taxon>Mikania</taxon>
    </lineage>
</organism>
<sequence length="370" mass="42601">MEKKSWVCTVIIQLVLCFALYCAINMGEPQTPAYRNRIRHRISEIYFISVRGGFRPVKQQTLLLKQIENMMYEYEVRFVINISELGEDDPLSQYATQYFNSLKVPWYTTIALNGDGDGPDYFLKQFNISSGRTLAIIDLNTGKIQDSSSGIDEHQLKQLSRKLELSNSNWHIATASHPLFCNQSLEQTKRNDFLHQMLLKHGVDAYLTGQSCDNEALIQGPYLTTISQGSYPPKGYRSSIYNREKRQCHDVVVVCGLDYIDVDQSLNNTSREESSTQRKRKRRNSWDPLMNSLKESAEIIGAEIREATNTFNRVFGTESNREELRNNLFAEMNKVEGLTIRECDKAICKLAQNEELMVIFFKVDEERKLG</sequence>
<proteinExistence type="predicted"/>
<evidence type="ECO:0008006" key="5">
    <source>
        <dbReference type="Google" id="ProtNLM"/>
    </source>
</evidence>
<dbReference type="EMBL" id="SZYD01000017">
    <property type="protein sequence ID" value="KAD3067980.1"/>
    <property type="molecule type" value="Genomic_DNA"/>
</dbReference>
<dbReference type="AlphaFoldDB" id="A0A5N6M231"/>
<evidence type="ECO:0000256" key="2">
    <source>
        <dbReference type="SAM" id="SignalP"/>
    </source>
</evidence>
<dbReference type="PANTHER" id="PTHR46250:SF17">
    <property type="entry name" value="MYB_SANT-LIKE DOMAIN-CONTAINING PROTEIN"/>
    <property type="match status" value="1"/>
</dbReference>
<feature type="signal peptide" evidence="2">
    <location>
        <begin position="1"/>
        <end position="27"/>
    </location>
</feature>
<evidence type="ECO:0000313" key="4">
    <source>
        <dbReference type="Proteomes" id="UP000326396"/>
    </source>
</evidence>
<feature type="region of interest" description="Disordered" evidence="1">
    <location>
        <begin position="268"/>
        <end position="287"/>
    </location>
</feature>
<comment type="caution">
    <text evidence="3">The sequence shown here is derived from an EMBL/GenBank/DDBJ whole genome shotgun (WGS) entry which is preliminary data.</text>
</comment>
<keyword evidence="2" id="KW-0732">Signal</keyword>
<reference evidence="3 4" key="1">
    <citation type="submission" date="2019-05" db="EMBL/GenBank/DDBJ databases">
        <title>Mikania micrantha, genome provides insights into the molecular mechanism of rapid growth.</title>
        <authorList>
            <person name="Liu B."/>
        </authorList>
    </citation>
    <scope>NUCLEOTIDE SEQUENCE [LARGE SCALE GENOMIC DNA]</scope>
    <source>
        <strain evidence="3">NLD-2019</strain>
        <tissue evidence="3">Leaf</tissue>
    </source>
</reference>
<dbReference type="InterPro" id="IPR029052">
    <property type="entry name" value="Metallo-depent_PP-like"/>
</dbReference>
<evidence type="ECO:0000313" key="3">
    <source>
        <dbReference type="EMBL" id="KAD3067980.1"/>
    </source>
</evidence>
<keyword evidence="4" id="KW-1185">Reference proteome</keyword>
<name>A0A5N6M231_9ASTR</name>
<dbReference type="OrthoDB" id="411211at2759"/>
<dbReference type="PANTHER" id="PTHR46250">
    <property type="entry name" value="MYB/SANT-LIKE DNA-BINDING DOMAIN PROTEIN-RELATED"/>
    <property type="match status" value="1"/>
</dbReference>
<dbReference type="Gene3D" id="3.60.21.10">
    <property type="match status" value="1"/>
</dbReference>